<dbReference type="SUPFAM" id="SSF54447">
    <property type="entry name" value="ssDNA-binding transcriptional regulator domain"/>
    <property type="match status" value="1"/>
</dbReference>
<dbReference type="InterPro" id="IPR045125">
    <property type="entry name" value="Sub1/Tcp4-like"/>
</dbReference>
<evidence type="ECO:0000256" key="1">
    <source>
        <dbReference type="ARBA" id="ARBA00004123"/>
    </source>
</evidence>
<dbReference type="PANTHER" id="PTHR13215">
    <property type="entry name" value="RNA POLYMERASE II TRANSCRIPTIONAL COACTIVATOR"/>
    <property type="match status" value="1"/>
</dbReference>
<name>A0AAV2HNM6_LYMST</name>
<evidence type="ECO:0000313" key="10">
    <source>
        <dbReference type="Proteomes" id="UP001497497"/>
    </source>
</evidence>
<evidence type="ECO:0000256" key="4">
    <source>
        <dbReference type="ARBA" id="ARBA00023125"/>
    </source>
</evidence>
<dbReference type="Pfam" id="PF02229">
    <property type="entry name" value="PC4"/>
    <property type="match status" value="1"/>
</dbReference>
<evidence type="ECO:0000259" key="8">
    <source>
        <dbReference type="Pfam" id="PF02229"/>
    </source>
</evidence>
<dbReference type="AlphaFoldDB" id="A0AAV2HNM6"/>
<dbReference type="GO" id="GO:0005634">
    <property type="term" value="C:nucleus"/>
    <property type="evidence" value="ECO:0007669"/>
    <property type="project" value="UniProtKB-SubCell"/>
</dbReference>
<dbReference type="Proteomes" id="UP001497497">
    <property type="component" value="Unassembled WGS sequence"/>
</dbReference>
<keyword evidence="6" id="KW-0539">Nucleus</keyword>
<comment type="similarity">
    <text evidence="2">Belongs to the transcriptional coactivator PC4 family.</text>
</comment>
<sequence>MPKSKEYLSSSDSEESGDSDEPKQKKKKPEAKPEKKEAKPEKKDSKTDEKKAGPTKNSNGESMFQIGKMRYATVSEFRGKAMVSIREYYEKDGDLRPGKKGISLSVEQWDALKDKVSEIDECLSKL</sequence>
<comment type="caution">
    <text evidence="9">The sequence shown here is derived from an EMBL/GenBank/DDBJ whole genome shotgun (WGS) entry which is preliminary data.</text>
</comment>
<feature type="region of interest" description="Disordered" evidence="7">
    <location>
        <begin position="1"/>
        <end position="64"/>
    </location>
</feature>
<comment type="subcellular location">
    <subcellularLocation>
        <location evidence="1">Nucleus</location>
    </subcellularLocation>
</comment>
<dbReference type="InterPro" id="IPR003173">
    <property type="entry name" value="PC4_C"/>
</dbReference>
<keyword evidence="5" id="KW-0804">Transcription</keyword>
<reference evidence="9 10" key="1">
    <citation type="submission" date="2024-04" db="EMBL/GenBank/DDBJ databases">
        <authorList>
            <consortium name="Genoscope - CEA"/>
            <person name="William W."/>
        </authorList>
    </citation>
    <scope>NUCLEOTIDE SEQUENCE [LARGE SCALE GENOMIC DNA]</scope>
</reference>
<feature type="compositionally biased region" description="Basic and acidic residues" evidence="7">
    <location>
        <begin position="30"/>
        <end position="52"/>
    </location>
</feature>
<dbReference type="GO" id="GO:0060261">
    <property type="term" value="P:positive regulation of transcription initiation by RNA polymerase II"/>
    <property type="evidence" value="ECO:0007669"/>
    <property type="project" value="InterPro"/>
</dbReference>
<protein>
    <recommendedName>
        <fullName evidence="8">Transcriptional coactivator p15 (PC4) C-terminal domain-containing protein</fullName>
    </recommendedName>
</protein>
<keyword evidence="10" id="KW-1185">Reference proteome</keyword>
<dbReference type="GO" id="GO:0003677">
    <property type="term" value="F:DNA binding"/>
    <property type="evidence" value="ECO:0007669"/>
    <property type="project" value="UniProtKB-KW"/>
</dbReference>
<dbReference type="InterPro" id="IPR009044">
    <property type="entry name" value="ssDNA-bd_transcriptional_reg"/>
</dbReference>
<keyword evidence="4" id="KW-0238">DNA-binding</keyword>
<feature type="domain" description="Transcriptional coactivator p15 (PC4) C-terminal" evidence="8">
    <location>
        <begin position="64"/>
        <end position="114"/>
    </location>
</feature>
<dbReference type="Gene3D" id="2.30.31.10">
    <property type="entry name" value="Transcriptional Coactivator Pc4, Chain A"/>
    <property type="match status" value="1"/>
</dbReference>
<accession>A0AAV2HNM6</accession>
<evidence type="ECO:0000256" key="7">
    <source>
        <dbReference type="SAM" id="MobiDB-lite"/>
    </source>
</evidence>
<keyword evidence="3" id="KW-0805">Transcription regulation</keyword>
<organism evidence="9 10">
    <name type="scientific">Lymnaea stagnalis</name>
    <name type="common">Great pond snail</name>
    <name type="synonym">Helix stagnalis</name>
    <dbReference type="NCBI Taxonomy" id="6523"/>
    <lineage>
        <taxon>Eukaryota</taxon>
        <taxon>Metazoa</taxon>
        <taxon>Spiralia</taxon>
        <taxon>Lophotrochozoa</taxon>
        <taxon>Mollusca</taxon>
        <taxon>Gastropoda</taxon>
        <taxon>Heterobranchia</taxon>
        <taxon>Euthyneura</taxon>
        <taxon>Panpulmonata</taxon>
        <taxon>Hygrophila</taxon>
        <taxon>Lymnaeoidea</taxon>
        <taxon>Lymnaeidae</taxon>
        <taxon>Lymnaea</taxon>
    </lineage>
</organism>
<dbReference type="GO" id="GO:0003713">
    <property type="term" value="F:transcription coactivator activity"/>
    <property type="evidence" value="ECO:0007669"/>
    <property type="project" value="InterPro"/>
</dbReference>
<dbReference type="EMBL" id="CAXITT010000152">
    <property type="protein sequence ID" value="CAL1533781.1"/>
    <property type="molecule type" value="Genomic_DNA"/>
</dbReference>
<evidence type="ECO:0000256" key="6">
    <source>
        <dbReference type="ARBA" id="ARBA00023242"/>
    </source>
</evidence>
<evidence type="ECO:0000313" key="9">
    <source>
        <dbReference type="EMBL" id="CAL1533781.1"/>
    </source>
</evidence>
<gene>
    <name evidence="9" type="ORF">GSLYS_00007741001</name>
</gene>
<proteinExistence type="inferred from homology"/>
<evidence type="ECO:0000256" key="2">
    <source>
        <dbReference type="ARBA" id="ARBA00009001"/>
    </source>
</evidence>
<evidence type="ECO:0000256" key="5">
    <source>
        <dbReference type="ARBA" id="ARBA00023163"/>
    </source>
</evidence>
<evidence type="ECO:0000256" key="3">
    <source>
        <dbReference type="ARBA" id="ARBA00023015"/>
    </source>
</evidence>